<evidence type="ECO:0000313" key="2">
    <source>
        <dbReference type="EMBL" id="AZG37545.1"/>
    </source>
</evidence>
<sequence length="162" mass="19344">MKTCSLNSLEYIWLYRHNRDWLLNTNNKYKRPIPVVNNRVDWKSRDMEIVRALIRIIDKHSDDVSGPRLSMKWLVSQLDTGTSVEKYLYKLSLASIYLARYSESITDYQIRRITHVMIMTRPNILPRWQILRLSGLSDERMTQMTCEFLDSLLTNFWALRGQ</sequence>
<dbReference type="KEGG" id="spsr:EGC80_17310"/>
<reference evidence="3" key="3">
    <citation type="submission" date="2018-11" db="EMBL/GenBank/DDBJ databases">
        <authorList>
            <person name="Hwang Y.J."/>
            <person name="Hwang C.Y."/>
        </authorList>
    </citation>
    <scope>NUCLEOTIDE SEQUENCE</scope>
    <source>
        <strain evidence="3">R106</strain>
    </source>
</reference>
<accession>A0A3N4E7V2</accession>
<proteinExistence type="predicted"/>
<reference evidence="2 4" key="1">
    <citation type="submission" date="2018-11" db="EMBL/GenBank/DDBJ databases">
        <title>Shewanella sp. M2.</title>
        <authorList>
            <person name="Hwang Y.J."/>
            <person name="Hwang C.Y."/>
        </authorList>
    </citation>
    <scope>NUCLEOTIDE SEQUENCE [LARGE SCALE GENOMIC DNA]</scope>
    <source>
        <strain evidence="2 4">M2</strain>
    </source>
</reference>
<evidence type="ECO:0000313" key="3">
    <source>
        <dbReference type="EMBL" id="RPA34285.1"/>
    </source>
</evidence>
<evidence type="ECO:0000259" key="1">
    <source>
        <dbReference type="Pfam" id="PF15978"/>
    </source>
</evidence>
<keyword evidence="4" id="KW-1185">Reference proteome</keyword>
<dbReference type="EMBL" id="CP034073">
    <property type="protein sequence ID" value="AZG37545.1"/>
    <property type="molecule type" value="Genomic_DNA"/>
</dbReference>
<reference evidence="5" key="2">
    <citation type="submission" date="2018-11" db="EMBL/GenBank/DDBJ databases">
        <title>Shewanella sp. R106.</title>
        <authorList>
            <person name="Hwang Y.J."/>
            <person name="Hwang C.Y."/>
        </authorList>
    </citation>
    <scope>NUCLEOTIDE SEQUENCE [LARGE SCALE GENOMIC DNA]</scope>
    <source>
        <strain evidence="5">R106</strain>
    </source>
</reference>
<gene>
    <name evidence="3" type="ORF">EGC77_00930</name>
    <name evidence="2" type="ORF">EGC80_17310</name>
</gene>
<dbReference type="OrthoDB" id="470139at2"/>
<feature type="domain" description="Transposon Tn7 transposition protein TnsD C-terminal" evidence="1">
    <location>
        <begin position="5"/>
        <end position="92"/>
    </location>
</feature>
<dbReference type="AlphaFoldDB" id="A0A3N4E7V2"/>
<dbReference type="EMBL" id="RKKB01000001">
    <property type="protein sequence ID" value="RPA34285.1"/>
    <property type="molecule type" value="Genomic_DNA"/>
</dbReference>
<name>A0A3N4E7V2_9GAMM</name>
<dbReference type="Proteomes" id="UP000278855">
    <property type="component" value="Unassembled WGS sequence"/>
</dbReference>
<dbReference type="Proteomes" id="UP000273778">
    <property type="component" value="Chromosome"/>
</dbReference>
<evidence type="ECO:0000313" key="5">
    <source>
        <dbReference type="Proteomes" id="UP000278855"/>
    </source>
</evidence>
<protein>
    <recommendedName>
        <fullName evidence="1">Transposon Tn7 transposition protein TnsD C-terminal domain-containing protein</fullName>
    </recommendedName>
</protein>
<dbReference type="InterPro" id="IPR032750">
    <property type="entry name" value="TnsD_C"/>
</dbReference>
<organism evidence="3 5">
    <name type="scientific">Shewanella psychromarinicola</name>
    <dbReference type="NCBI Taxonomy" id="2487742"/>
    <lineage>
        <taxon>Bacteria</taxon>
        <taxon>Pseudomonadati</taxon>
        <taxon>Pseudomonadota</taxon>
        <taxon>Gammaproteobacteria</taxon>
        <taxon>Alteromonadales</taxon>
        <taxon>Shewanellaceae</taxon>
        <taxon>Shewanella</taxon>
    </lineage>
</organism>
<dbReference type="Pfam" id="PF15978">
    <property type="entry name" value="TnsD"/>
    <property type="match status" value="1"/>
</dbReference>
<evidence type="ECO:0000313" key="4">
    <source>
        <dbReference type="Proteomes" id="UP000273778"/>
    </source>
</evidence>